<dbReference type="EMBL" id="RBVX01000017">
    <property type="protein sequence ID" value="RSL32132.1"/>
    <property type="molecule type" value="Genomic_DNA"/>
</dbReference>
<feature type="compositionally biased region" description="Polar residues" evidence="1">
    <location>
        <begin position="1"/>
        <end position="21"/>
    </location>
</feature>
<evidence type="ECO:0000256" key="1">
    <source>
        <dbReference type="SAM" id="MobiDB-lite"/>
    </source>
</evidence>
<name>A0A428N1J2_9BACI</name>
<protein>
    <submittedName>
        <fullName evidence="2">Uncharacterized protein</fullName>
    </submittedName>
</protein>
<gene>
    <name evidence="2" type="ORF">D7Z54_17040</name>
</gene>
<evidence type="ECO:0000313" key="2">
    <source>
        <dbReference type="EMBL" id="RSL32132.1"/>
    </source>
</evidence>
<proteinExistence type="predicted"/>
<keyword evidence="3" id="KW-1185">Reference proteome</keyword>
<organism evidence="2 3">
    <name type="scientific">Salibacterium salarium</name>
    <dbReference type="NCBI Taxonomy" id="284579"/>
    <lineage>
        <taxon>Bacteria</taxon>
        <taxon>Bacillati</taxon>
        <taxon>Bacillota</taxon>
        <taxon>Bacilli</taxon>
        <taxon>Bacillales</taxon>
        <taxon>Bacillaceae</taxon>
    </lineage>
</organism>
<feature type="region of interest" description="Disordered" evidence="1">
    <location>
        <begin position="1"/>
        <end position="70"/>
    </location>
</feature>
<evidence type="ECO:0000313" key="3">
    <source>
        <dbReference type="Proteomes" id="UP000275076"/>
    </source>
</evidence>
<accession>A0A428N1J2</accession>
<reference evidence="2 3" key="1">
    <citation type="submission" date="2018-10" db="EMBL/GenBank/DDBJ databases">
        <title>Draft genome sequence of Bacillus salarius IM0101, isolated from a hypersaline soil in Inner Mongolia, China.</title>
        <authorList>
            <person name="Yamprayoonswat W."/>
            <person name="Boonvisut S."/>
            <person name="Jumpathong W."/>
            <person name="Sittihan S."/>
            <person name="Ruangsuj P."/>
            <person name="Wanthongcharoen S."/>
            <person name="Thongpramul N."/>
            <person name="Pimmason S."/>
            <person name="Yu B."/>
            <person name="Yasawong M."/>
        </authorList>
    </citation>
    <scope>NUCLEOTIDE SEQUENCE [LARGE SCALE GENOMIC DNA]</scope>
    <source>
        <strain evidence="2 3">IM0101</strain>
    </source>
</reference>
<dbReference type="Proteomes" id="UP000275076">
    <property type="component" value="Unassembled WGS sequence"/>
</dbReference>
<comment type="caution">
    <text evidence="2">The sequence shown here is derived from an EMBL/GenBank/DDBJ whole genome shotgun (WGS) entry which is preliminary data.</text>
</comment>
<dbReference type="AlphaFoldDB" id="A0A428N1J2"/>
<sequence>MCANSLTLGTTNTHGASTAPSMTKRVQPWAGAEGGAPAGKARVSRPRRQGFSAEEARAVPAESVRLQRMP</sequence>